<dbReference type="EMBL" id="PXZO01000018">
    <property type="protein sequence ID" value="PSK11001.1"/>
    <property type="molecule type" value="Genomic_DNA"/>
</dbReference>
<evidence type="ECO:0008006" key="4">
    <source>
        <dbReference type="Google" id="ProtNLM"/>
    </source>
</evidence>
<dbReference type="GeneID" id="95750697"/>
<feature type="chain" id="PRO_5047466386" description="Surface layer protein A domain-containing protein" evidence="1">
    <location>
        <begin position="24"/>
        <end position="185"/>
    </location>
</feature>
<dbReference type="RefSeq" id="WP_106834322.1">
    <property type="nucleotide sequence ID" value="NZ_JARMEW010000003.1"/>
</dbReference>
<feature type="signal peptide" evidence="1">
    <location>
        <begin position="1"/>
        <end position="23"/>
    </location>
</feature>
<proteinExistence type="predicted"/>
<comment type="caution">
    <text evidence="2">The sequence shown here is derived from an EMBL/GenBank/DDBJ whole genome shotgun (WGS) entry which is preliminary data.</text>
</comment>
<keyword evidence="1" id="KW-0732">Signal</keyword>
<dbReference type="Gene3D" id="2.30.30.40">
    <property type="entry name" value="SH3 Domains"/>
    <property type="match status" value="1"/>
</dbReference>
<dbReference type="Proteomes" id="UP000241645">
    <property type="component" value="Unassembled WGS sequence"/>
</dbReference>
<name>A0ABX5FRE1_9BACL</name>
<organism evidence="2 3">
    <name type="scientific">Brevibacillus porteri</name>
    <dbReference type="NCBI Taxonomy" id="2126350"/>
    <lineage>
        <taxon>Bacteria</taxon>
        <taxon>Bacillati</taxon>
        <taxon>Bacillota</taxon>
        <taxon>Bacilli</taxon>
        <taxon>Bacillales</taxon>
        <taxon>Paenibacillaceae</taxon>
        <taxon>Brevibacillus</taxon>
    </lineage>
</organism>
<reference evidence="2 3" key="1">
    <citation type="submission" date="2018-03" db="EMBL/GenBank/DDBJ databases">
        <title>Brevisbacillus phylogenomics.</title>
        <authorList>
            <person name="Dunlap C."/>
        </authorList>
    </citation>
    <scope>NUCLEOTIDE SEQUENCE [LARGE SCALE GENOMIC DNA]</scope>
    <source>
        <strain evidence="2 3">NRRL B-41110</strain>
    </source>
</reference>
<keyword evidence="3" id="KW-1185">Reference proteome</keyword>
<gene>
    <name evidence="2" type="ORF">C7R92_11280</name>
</gene>
<evidence type="ECO:0000313" key="2">
    <source>
        <dbReference type="EMBL" id="PSK11001.1"/>
    </source>
</evidence>
<sequence>MSLKKKILAGTILSLAVSSVFSAAVFAKTGVYDVIADSLSVRTGPGTQYAIVATVYNGTDVVSTTAKGYTDSNGFRFVQYYYPKSSIGKYSSSAIGYIAAQEISTQEIYTKYTTEAKGTADPTYVYSDIALTKEVDEFPKGRYFQENDRDSTLQAEDSNPNAWRVTTINSGSALVYINGWKANAE</sequence>
<protein>
    <recommendedName>
        <fullName evidence="4">Surface layer protein A domain-containing protein</fullName>
    </recommendedName>
</protein>
<evidence type="ECO:0000313" key="3">
    <source>
        <dbReference type="Proteomes" id="UP000241645"/>
    </source>
</evidence>
<accession>A0ABX5FRE1</accession>
<evidence type="ECO:0000256" key="1">
    <source>
        <dbReference type="SAM" id="SignalP"/>
    </source>
</evidence>